<sequence>MGKSLLKEPEKFIPETDVAAFSTMKDDELVQGTFQSLGCFLLHWEERLTMKETQLKKSNVDLNTCRTELKAAQTELKNTKGGVPKIQDELTAAPVVVKKELELVKKRAAVADNKAAGLEILVKEAEGRVAKVTKEGDFGSAQAMAVEDFKKSSEFGEIISQTVAEAKKGPQFQELLAWIFDQAFEEFRKSAKEVYTDLDFSQFKYIYLEETNVATEDEEEGGDDVESACSGMLVESGGLCPAFLEVKRQRAFDLQRFLGQQRLALLEVKTPRIVNLQCFLGQRSALPFLRSKDHGLSICYASWVRLYLKRSALPFLRSKDHRPTL</sequence>
<dbReference type="EMBL" id="BJWL01000401">
    <property type="protein sequence ID" value="GFS42528.1"/>
    <property type="molecule type" value="Genomic_DNA"/>
</dbReference>
<organism evidence="1 2">
    <name type="scientific">Actinidia rufa</name>
    <dbReference type="NCBI Taxonomy" id="165716"/>
    <lineage>
        <taxon>Eukaryota</taxon>
        <taxon>Viridiplantae</taxon>
        <taxon>Streptophyta</taxon>
        <taxon>Embryophyta</taxon>
        <taxon>Tracheophyta</taxon>
        <taxon>Spermatophyta</taxon>
        <taxon>Magnoliopsida</taxon>
        <taxon>eudicotyledons</taxon>
        <taxon>Gunneridae</taxon>
        <taxon>Pentapetalae</taxon>
        <taxon>asterids</taxon>
        <taxon>Ericales</taxon>
        <taxon>Actinidiaceae</taxon>
        <taxon>Actinidia</taxon>
    </lineage>
</organism>
<comment type="caution">
    <text evidence="1">The sequence shown here is derived from an EMBL/GenBank/DDBJ whole genome shotgun (WGS) entry which is preliminary data.</text>
</comment>
<dbReference type="Proteomes" id="UP000585474">
    <property type="component" value="Unassembled WGS sequence"/>
</dbReference>
<proteinExistence type="predicted"/>
<reference evidence="2" key="1">
    <citation type="submission" date="2019-07" db="EMBL/GenBank/DDBJ databases">
        <title>De Novo Assembly of kiwifruit Actinidia rufa.</title>
        <authorList>
            <person name="Sugita-Konishi S."/>
            <person name="Sato K."/>
            <person name="Mori E."/>
            <person name="Abe Y."/>
            <person name="Kisaki G."/>
            <person name="Hamano K."/>
            <person name="Suezawa K."/>
            <person name="Otani M."/>
            <person name="Fukuda T."/>
            <person name="Manabe T."/>
            <person name="Gomi K."/>
            <person name="Tabuchi M."/>
            <person name="Akimitsu K."/>
            <person name="Kataoka I."/>
        </authorList>
    </citation>
    <scope>NUCLEOTIDE SEQUENCE [LARGE SCALE GENOMIC DNA]</scope>
    <source>
        <strain evidence="2">cv. Fuchu</strain>
    </source>
</reference>
<protein>
    <submittedName>
        <fullName evidence="1">Uncharacterized protein</fullName>
    </submittedName>
</protein>
<dbReference type="AlphaFoldDB" id="A0A7J0DU01"/>
<evidence type="ECO:0000313" key="1">
    <source>
        <dbReference type="EMBL" id="GFS42528.1"/>
    </source>
</evidence>
<name>A0A7J0DU01_9ERIC</name>
<accession>A0A7J0DU01</accession>
<evidence type="ECO:0000313" key="2">
    <source>
        <dbReference type="Proteomes" id="UP000585474"/>
    </source>
</evidence>
<gene>
    <name evidence="1" type="ORF">Acr_00g0080310</name>
</gene>
<keyword evidence="2" id="KW-1185">Reference proteome</keyword>
<dbReference type="OrthoDB" id="1834409at2759"/>